<name>A0A928BW23_XYLRU</name>
<sequence>MKKILLLMMAMMVLGSTNANAQGFLKKLKQKAENAVGKAVIGKSAEEAEKEAQKYQEEAMAQYGIDADEKEKDNTPVVPKTTDLIPKKSQSTLIWDGVVTPSKASSVQALLAELPPLPSAEKIAKSTTEERNAYYSKIQAVTLRVDILQKSQSEGGCSDADIEAERIKWEKKLQNLFGLTAEEMAILQSDNASDAQREAVTEKMLQNKMGLNMNDPEMAKFEKMSEKEQEDYIMKHPEFIQKMQKIATKARTFSNEAQQLTAGVTTMEEKVAKLNKDRLAFEERELNHNYDMVKAKYNDRLQKIYNQIFATNDQAQIDALYEQADALLLEYRIKAATEYRASLQRRINKEKEYVAEWNKIMQEAVADGTIPECTLNRSDLNLVTNVANDLNEAYKDLPELDASPVQKETVFTLPNGYNFGWWESFWYIGDVSKMVGNGGKNVGSVMPLLAFNDKDGTYGKVVNGKFQKISEKELDEINQKNSKAGNKRWAQGAKPPYGTYKSRSGKRTVEYNEGSGDIVISGMTYFFPISFTASADKLQWVEMKDNKLLLCTYKL</sequence>
<comment type="caution">
    <text evidence="3">The sequence shown here is derived from an EMBL/GenBank/DDBJ whole genome shotgun (WGS) entry which is preliminary data.</text>
</comment>
<proteinExistence type="predicted"/>
<evidence type="ECO:0000256" key="1">
    <source>
        <dbReference type="SAM" id="Coils"/>
    </source>
</evidence>
<dbReference type="AlphaFoldDB" id="A0A928BW23"/>
<dbReference type="Proteomes" id="UP000763088">
    <property type="component" value="Unassembled WGS sequence"/>
</dbReference>
<gene>
    <name evidence="3" type="ORF">E7102_11885</name>
</gene>
<keyword evidence="2" id="KW-0732">Signal</keyword>
<reference evidence="3" key="1">
    <citation type="submission" date="2019-04" db="EMBL/GenBank/DDBJ databases">
        <title>Evolution of Biomass-Degrading Anaerobic Consortia Revealed by Metagenomics.</title>
        <authorList>
            <person name="Peng X."/>
        </authorList>
    </citation>
    <scope>NUCLEOTIDE SEQUENCE</scope>
    <source>
        <strain evidence="3">SIG141</strain>
    </source>
</reference>
<feature type="coiled-coil region" evidence="1">
    <location>
        <begin position="38"/>
        <end position="65"/>
    </location>
</feature>
<feature type="signal peptide" evidence="2">
    <location>
        <begin position="1"/>
        <end position="21"/>
    </location>
</feature>
<evidence type="ECO:0000313" key="3">
    <source>
        <dbReference type="EMBL" id="MBE6267142.1"/>
    </source>
</evidence>
<evidence type="ECO:0000256" key="2">
    <source>
        <dbReference type="SAM" id="SignalP"/>
    </source>
</evidence>
<feature type="coiled-coil region" evidence="1">
    <location>
        <begin position="257"/>
        <end position="284"/>
    </location>
</feature>
<organism evidence="3 4">
    <name type="scientific">Xylanibacter ruminicola</name>
    <name type="common">Prevotella ruminicola</name>
    <dbReference type="NCBI Taxonomy" id="839"/>
    <lineage>
        <taxon>Bacteria</taxon>
        <taxon>Pseudomonadati</taxon>
        <taxon>Bacteroidota</taxon>
        <taxon>Bacteroidia</taxon>
        <taxon>Bacteroidales</taxon>
        <taxon>Prevotellaceae</taxon>
        <taxon>Xylanibacter</taxon>
    </lineage>
</organism>
<evidence type="ECO:0000313" key="4">
    <source>
        <dbReference type="Proteomes" id="UP000763088"/>
    </source>
</evidence>
<dbReference type="EMBL" id="SUYD01000016">
    <property type="protein sequence ID" value="MBE6267142.1"/>
    <property type="molecule type" value="Genomic_DNA"/>
</dbReference>
<protein>
    <submittedName>
        <fullName evidence="3">Uncharacterized protein</fullName>
    </submittedName>
</protein>
<accession>A0A928BW23</accession>
<keyword evidence="1" id="KW-0175">Coiled coil</keyword>
<feature type="chain" id="PRO_5036724629" evidence="2">
    <location>
        <begin position="22"/>
        <end position="555"/>
    </location>
</feature>